<name>A0A317VNJ0_9EURO</name>
<dbReference type="AlphaFoldDB" id="A0A317VNJ0"/>
<evidence type="ECO:0000256" key="1">
    <source>
        <dbReference type="SAM" id="Phobius"/>
    </source>
</evidence>
<dbReference type="Proteomes" id="UP000247233">
    <property type="component" value="Unassembled WGS sequence"/>
</dbReference>
<protein>
    <submittedName>
        <fullName evidence="2">Uncharacterized protein</fullName>
    </submittedName>
</protein>
<dbReference type="GeneID" id="37060079"/>
<keyword evidence="3" id="KW-1185">Reference proteome</keyword>
<sequence length="103" mass="10847">MTYVPVRAGAQMAAILSSSFLLPSSPLQRDHTRRPTGAATPLFFGGSCSWSWSLVLGLTLSSLLLLLRNRVPGQASRVRPVHLATRTVSPSALPAPPSPLASA</sequence>
<evidence type="ECO:0000313" key="2">
    <source>
        <dbReference type="EMBL" id="PWY74428.1"/>
    </source>
</evidence>
<dbReference type="RefSeq" id="XP_025397075.1">
    <property type="nucleotide sequence ID" value="XM_025537842.1"/>
</dbReference>
<accession>A0A317VNJ0</accession>
<feature type="transmembrane region" description="Helical" evidence="1">
    <location>
        <begin position="50"/>
        <end position="67"/>
    </location>
</feature>
<gene>
    <name evidence="2" type="ORF">BO70DRAFT_106825</name>
</gene>
<keyword evidence="1" id="KW-1133">Transmembrane helix</keyword>
<comment type="caution">
    <text evidence="2">The sequence shown here is derived from an EMBL/GenBank/DDBJ whole genome shotgun (WGS) entry which is preliminary data.</text>
</comment>
<proteinExistence type="predicted"/>
<reference evidence="2 3" key="1">
    <citation type="submission" date="2016-12" db="EMBL/GenBank/DDBJ databases">
        <title>The genomes of Aspergillus section Nigri reveals drivers in fungal speciation.</title>
        <authorList>
            <consortium name="DOE Joint Genome Institute"/>
            <person name="Vesth T.C."/>
            <person name="Nybo J."/>
            <person name="Theobald S."/>
            <person name="Brandl J."/>
            <person name="Frisvad J.C."/>
            <person name="Nielsen K.F."/>
            <person name="Lyhne E.K."/>
            <person name="Kogle M.E."/>
            <person name="Kuo A."/>
            <person name="Riley R."/>
            <person name="Clum A."/>
            <person name="Nolan M."/>
            <person name="Lipzen A."/>
            <person name="Salamov A."/>
            <person name="Henrissat B."/>
            <person name="Wiebenga A."/>
            <person name="De Vries R.P."/>
            <person name="Grigoriev I.V."/>
            <person name="Mortensen U.H."/>
            <person name="Andersen M.R."/>
            <person name="Baker S.E."/>
        </authorList>
    </citation>
    <scope>NUCLEOTIDE SEQUENCE [LARGE SCALE GENOMIC DNA]</scope>
    <source>
        <strain evidence="2 3">CBS 117.55</strain>
    </source>
</reference>
<evidence type="ECO:0000313" key="3">
    <source>
        <dbReference type="Proteomes" id="UP000247233"/>
    </source>
</evidence>
<dbReference type="EMBL" id="MSFL01000023">
    <property type="protein sequence ID" value="PWY74428.1"/>
    <property type="molecule type" value="Genomic_DNA"/>
</dbReference>
<dbReference type="VEuPathDB" id="FungiDB:BO70DRAFT_106825"/>
<organism evidence="2 3">
    <name type="scientific">Aspergillus heteromorphus CBS 117.55</name>
    <dbReference type="NCBI Taxonomy" id="1448321"/>
    <lineage>
        <taxon>Eukaryota</taxon>
        <taxon>Fungi</taxon>
        <taxon>Dikarya</taxon>
        <taxon>Ascomycota</taxon>
        <taxon>Pezizomycotina</taxon>
        <taxon>Eurotiomycetes</taxon>
        <taxon>Eurotiomycetidae</taxon>
        <taxon>Eurotiales</taxon>
        <taxon>Aspergillaceae</taxon>
        <taxon>Aspergillus</taxon>
        <taxon>Aspergillus subgen. Circumdati</taxon>
    </lineage>
</organism>
<keyword evidence="1" id="KW-0812">Transmembrane</keyword>
<keyword evidence="1" id="KW-0472">Membrane</keyword>